<evidence type="ECO:0000313" key="13">
    <source>
        <dbReference type="Proteomes" id="UP001432027"/>
    </source>
</evidence>
<dbReference type="InterPro" id="IPR017871">
    <property type="entry name" value="ABC_transporter-like_CS"/>
</dbReference>
<evidence type="ECO:0000256" key="3">
    <source>
        <dbReference type="ARBA" id="ARBA00022448"/>
    </source>
</evidence>
<feature type="transmembrane region" description="Helical" evidence="9">
    <location>
        <begin position="670"/>
        <end position="687"/>
    </location>
</feature>
<accession>A0AAV5TFQ9</accession>
<comment type="similarity">
    <text evidence="2">Belongs to the ABC transporter superfamily. ABCB family. Multidrug resistance exporter (TC 3.A.1.201) subfamily.</text>
</comment>
<dbReference type="InterPro" id="IPR011527">
    <property type="entry name" value="ABC1_TM_dom"/>
</dbReference>
<name>A0AAV5TFQ9_9BILA</name>
<feature type="domain" description="ABC transmembrane type-1" evidence="11">
    <location>
        <begin position="13"/>
        <end position="302"/>
    </location>
</feature>
<dbReference type="InterPro" id="IPR039421">
    <property type="entry name" value="Type_1_exporter"/>
</dbReference>
<feature type="transmembrane region" description="Helical" evidence="9">
    <location>
        <begin position="248"/>
        <end position="266"/>
    </location>
</feature>
<dbReference type="GO" id="GO:0015421">
    <property type="term" value="F:ABC-type oligopeptide transporter activity"/>
    <property type="evidence" value="ECO:0007669"/>
    <property type="project" value="TreeGrafter"/>
</dbReference>
<dbReference type="FunFam" id="3.40.50.300:FF:000967">
    <property type="entry name" value="ABC multidrug transporter mdr4"/>
    <property type="match status" value="1"/>
</dbReference>
<comment type="subcellular location">
    <subcellularLocation>
        <location evidence="1">Membrane</location>
        <topology evidence="1">Multi-pass membrane protein</topology>
    </subcellularLocation>
</comment>
<dbReference type="Pfam" id="PF00005">
    <property type="entry name" value="ABC_tran"/>
    <property type="match status" value="1"/>
</dbReference>
<dbReference type="SMART" id="SM00382">
    <property type="entry name" value="AAA"/>
    <property type="match status" value="1"/>
</dbReference>
<evidence type="ECO:0000256" key="4">
    <source>
        <dbReference type="ARBA" id="ARBA00022692"/>
    </source>
</evidence>
<dbReference type="PANTHER" id="PTHR43394:SF27">
    <property type="entry name" value="ATP-DEPENDENT TRANSLOCASE ABCB1-LIKE"/>
    <property type="match status" value="1"/>
</dbReference>
<organism evidence="12 13">
    <name type="scientific">Pristionchus entomophagus</name>
    <dbReference type="NCBI Taxonomy" id="358040"/>
    <lineage>
        <taxon>Eukaryota</taxon>
        <taxon>Metazoa</taxon>
        <taxon>Ecdysozoa</taxon>
        <taxon>Nematoda</taxon>
        <taxon>Chromadorea</taxon>
        <taxon>Rhabditida</taxon>
        <taxon>Rhabditina</taxon>
        <taxon>Diplogasteromorpha</taxon>
        <taxon>Diplogasteroidea</taxon>
        <taxon>Neodiplogasteridae</taxon>
        <taxon>Pristionchus</taxon>
    </lineage>
</organism>
<evidence type="ECO:0000256" key="9">
    <source>
        <dbReference type="SAM" id="Phobius"/>
    </source>
</evidence>
<evidence type="ECO:0000313" key="12">
    <source>
        <dbReference type="EMBL" id="GMS92248.1"/>
    </source>
</evidence>
<dbReference type="PROSITE" id="PS50929">
    <property type="entry name" value="ABC_TM1F"/>
    <property type="match status" value="1"/>
</dbReference>
<evidence type="ECO:0000256" key="5">
    <source>
        <dbReference type="ARBA" id="ARBA00022741"/>
    </source>
</evidence>
<protein>
    <recommendedName>
        <fullName evidence="14">ABC transporter ATP-binding protein</fullName>
    </recommendedName>
</protein>
<proteinExistence type="inferred from homology"/>
<gene>
    <name evidence="12" type="ORF">PENTCL1PPCAC_14423</name>
</gene>
<dbReference type="Gene3D" id="1.20.1560.10">
    <property type="entry name" value="ABC transporter type 1, transmembrane domain"/>
    <property type="match status" value="1"/>
</dbReference>
<evidence type="ECO:0000259" key="11">
    <source>
        <dbReference type="PROSITE" id="PS50929"/>
    </source>
</evidence>
<dbReference type="AlphaFoldDB" id="A0AAV5TFQ9"/>
<dbReference type="InterPro" id="IPR027417">
    <property type="entry name" value="P-loop_NTPase"/>
</dbReference>
<dbReference type="GO" id="GO:0090374">
    <property type="term" value="P:oligopeptide export from mitochondrion"/>
    <property type="evidence" value="ECO:0007669"/>
    <property type="project" value="TreeGrafter"/>
</dbReference>
<dbReference type="InterPro" id="IPR003593">
    <property type="entry name" value="AAA+_ATPase"/>
</dbReference>
<feature type="transmembrane region" description="Helical" evidence="9">
    <location>
        <begin position="12"/>
        <end position="32"/>
    </location>
</feature>
<dbReference type="EMBL" id="BTSX01000004">
    <property type="protein sequence ID" value="GMS92248.1"/>
    <property type="molecule type" value="Genomic_DNA"/>
</dbReference>
<feature type="transmembrane region" description="Helical" evidence="9">
    <location>
        <begin position="52"/>
        <end position="73"/>
    </location>
</feature>
<dbReference type="SUPFAM" id="SSF90123">
    <property type="entry name" value="ABC transporter transmembrane region"/>
    <property type="match status" value="1"/>
</dbReference>
<feature type="transmembrane region" description="Helical" evidence="9">
    <location>
        <begin position="635"/>
        <end position="658"/>
    </location>
</feature>
<dbReference type="Gene3D" id="3.40.50.300">
    <property type="entry name" value="P-loop containing nucleotide triphosphate hydrolases"/>
    <property type="match status" value="1"/>
</dbReference>
<feature type="transmembrane region" description="Helical" evidence="9">
    <location>
        <begin position="134"/>
        <end position="154"/>
    </location>
</feature>
<comment type="caution">
    <text evidence="12">The sequence shown here is derived from an EMBL/GenBank/DDBJ whole genome shotgun (WGS) entry which is preliminary data.</text>
</comment>
<keyword evidence="4 9" id="KW-0812">Transmembrane</keyword>
<evidence type="ECO:0000256" key="7">
    <source>
        <dbReference type="ARBA" id="ARBA00022989"/>
    </source>
</evidence>
<keyword evidence="7 9" id="KW-1133">Transmembrane helix</keyword>
<keyword evidence="8 9" id="KW-0472">Membrane</keyword>
<keyword evidence="5" id="KW-0547">Nucleotide-binding</keyword>
<dbReference type="SUPFAM" id="SSF52540">
    <property type="entry name" value="P-loop containing nucleoside triphosphate hydrolases"/>
    <property type="match status" value="1"/>
</dbReference>
<feature type="transmembrane region" description="Helical" evidence="9">
    <location>
        <begin position="160"/>
        <end position="179"/>
    </location>
</feature>
<evidence type="ECO:0000256" key="8">
    <source>
        <dbReference type="ARBA" id="ARBA00023136"/>
    </source>
</evidence>
<dbReference type="Proteomes" id="UP001432027">
    <property type="component" value="Unassembled WGS sequence"/>
</dbReference>
<keyword evidence="13" id="KW-1185">Reference proteome</keyword>
<feature type="non-terminal residue" evidence="12">
    <location>
        <position position="692"/>
    </location>
</feature>
<evidence type="ECO:0000256" key="2">
    <source>
        <dbReference type="ARBA" id="ARBA00007577"/>
    </source>
</evidence>
<dbReference type="GO" id="GO:0016887">
    <property type="term" value="F:ATP hydrolysis activity"/>
    <property type="evidence" value="ECO:0007669"/>
    <property type="project" value="InterPro"/>
</dbReference>
<evidence type="ECO:0000256" key="1">
    <source>
        <dbReference type="ARBA" id="ARBA00004141"/>
    </source>
</evidence>
<dbReference type="Pfam" id="PF00664">
    <property type="entry name" value="ABC_membrane"/>
    <property type="match status" value="1"/>
</dbReference>
<evidence type="ECO:0000259" key="10">
    <source>
        <dbReference type="PROSITE" id="PS50893"/>
    </source>
</evidence>
<dbReference type="GO" id="GO:0005524">
    <property type="term" value="F:ATP binding"/>
    <property type="evidence" value="ECO:0007669"/>
    <property type="project" value="UniProtKB-KW"/>
</dbReference>
<dbReference type="InterPro" id="IPR036640">
    <property type="entry name" value="ABC1_TM_sf"/>
</dbReference>
<sequence length="692" mass="76279">FRFASKGDIAAYAVACVMCLINGLLTPIYIYVISRVTKIYVEEKSPTGNDDFLWSVWKLASLYCIFFCICLFLEYAQQYLLTRTSERVAQRCRSAFVNAILSRDTPEFSASTGELSSQLSNHIDRMKEGMGDRIGLCVKVFAAYVSCCAVSFILDWRTTLFMVWSGPISVLSSSLIPMLSKTATKETLNISEQANGIAEECILNVKTVASCNGQKQMIERYATTLRSGVGSAVRVAISSGLLDASAEMFYYLFNGLGLWYATISYHEGRVASVGDVLAVVYLAITGSSYFSLFGPNIIALMKARMAAAKIYETIDSANTVSEDEIVHHLDPSATDLHAEFRNVSFSYPSRCQPVLESLSFNLEPGMSIGLVGKSGCGKSTTIKLLTRVLDTDCGLILLDGVALEKYDKKKWRQMIGVVSQEPCLFSGSIRENICLGRPFADEEVEEACKTAYAHDFIKALDKGYDTMIGPFGVSLSGGQKQRIGIARAIVSNPRLLLLDEATSALDTKSERIVQEALDNASQGRSTIVIAHRLSTIKNVDQVIVMESGKVVERGGYNELRTKPDGIFARMVTEQAMERRKSRDVIHSEDSDESLDVMKVDDPEVELVSTQILEQIFPSITGGLIAILSRNKGKTFLILLVGILRGIATPVLQLRYLLVFGSLEDDDYQTLLFWMLTGTMAFGLYNFICQAIS</sequence>
<dbReference type="PROSITE" id="PS00211">
    <property type="entry name" value="ABC_TRANSPORTER_1"/>
    <property type="match status" value="1"/>
</dbReference>
<evidence type="ECO:0000256" key="6">
    <source>
        <dbReference type="ARBA" id="ARBA00022840"/>
    </source>
</evidence>
<dbReference type="CDD" id="cd18577">
    <property type="entry name" value="ABC_6TM_Pgp_ABCB1_D1_like"/>
    <property type="match status" value="1"/>
</dbReference>
<keyword evidence="3" id="KW-0813">Transport</keyword>
<feature type="non-terminal residue" evidence="12">
    <location>
        <position position="1"/>
    </location>
</feature>
<dbReference type="GO" id="GO:0005743">
    <property type="term" value="C:mitochondrial inner membrane"/>
    <property type="evidence" value="ECO:0007669"/>
    <property type="project" value="TreeGrafter"/>
</dbReference>
<feature type="domain" description="ABC transporter" evidence="10">
    <location>
        <begin position="338"/>
        <end position="572"/>
    </location>
</feature>
<dbReference type="PANTHER" id="PTHR43394">
    <property type="entry name" value="ATP-DEPENDENT PERMEASE MDL1, MITOCHONDRIAL"/>
    <property type="match status" value="1"/>
</dbReference>
<evidence type="ECO:0008006" key="14">
    <source>
        <dbReference type="Google" id="ProtNLM"/>
    </source>
</evidence>
<dbReference type="PROSITE" id="PS50893">
    <property type="entry name" value="ABC_TRANSPORTER_2"/>
    <property type="match status" value="1"/>
</dbReference>
<reference evidence="12" key="1">
    <citation type="submission" date="2023-10" db="EMBL/GenBank/DDBJ databases">
        <title>Genome assembly of Pristionchus species.</title>
        <authorList>
            <person name="Yoshida K."/>
            <person name="Sommer R.J."/>
        </authorList>
    </citation>
    <scope>NUCLEOTIDE SEQUENCE</scope>
    <source>
        <strain evidence="12">RS0144</strain>
    </source>
</reference>
<feature type="transmembrane region" description="Helical" evidence="9">
    <location>
        <begin position="278"/>
        <end position="301"/>
    </location>
</feature>
<dbReference type="InterPro" id="IPR003439">
    <property type="entry name" value="ABC_transporter-like_ATP-bd"/>
</dbReference>
<keyword evidence="6" id="KW-0067">ATP-binding</keyword>